<dbReference type="CDD" id="cd08010">
    <property type="entry name" value="MltG_like"/>
    <property type="match status" value="1"/>
</dbReference>
<evidence type="ECO:0000256" key="8">
    <source>
        <dbReference type="SAM" id="MobiDB-lite"/>
    </source>
</evidence>
<dbReference type="Gene3D" id="3.30.1490.480">
    <property type="entry name" value="Endolytic murein transglycosylase"/>
    <property type="match status" value="1"/>
</dbReference>
<comment type="catalytic activity">
    <reaction evidence="7">
        <text>a peptidoglycan chain = a peptidoglycan chain with N-acetyl-1,6-anhydromuramyl-[peptide] at the reducing end + a peptidoglycan chain with N-acetylglucosamine at the non-reducing end.</text>
        <dbReference type="EC" id="4.2.2.29"/>
    </reaction>
</comment>
<keyword evidence="4 7" id="KW-0472">Membrane</keyword>
<comment type="caution">
    <text evidence="9">The sequence shown here is derived from an EMBL/GenBank/DDBJ whole genome shotgun (WGS) entry which is preliminary data.</text>
</comment>
<dbReference type="Pfam" id="PF02618">
    <property type="entry name" value="YceG"/>
    <property type="match status" value="1"/>
</dbReference>
<dbReference type="HAMAP" id="MF_02065">
    <property type="entry name" value="MltG"/>
    <property type="match status" value="1"/>
</dbReference>
<keyword evidence="6 7" id="KW-0961">Cell wall biogenesis/degradation</keyword>
<evidence type="ECO:0000256" key="3">
    <source>
        <dbReference type="ARBA" id="ARBA00022989"/>
    </source>
</evidence>
<evidence type="ECO:0000256" key="6">
    <source>
        <dbReference type="ARBA" id="ARBA00023316"/>
    </source>
</evidence>
<evidence type="ECO:0000256" key="4">
    <source>
        <dbReference type="ARBA" id="ARBA00023136"/>
    </source>
</evidence>
<comment type="subcellular location">
    <subcellularLocation>
        <location evidence="7">Cell membrane</location>
        <topology evidence="7">Single-pass membrane protein</topology>
    </subcellularLocation>
</comment>
<reference evidence="9 10" key="1">
    <citation type="submission" date="2024-09" db="EMBL/GenBank/DDBJ databases">
        <authorList>
            <person name="Sun Q."/>
            <person name="Mori K."/>
        </authorList>
    </citation>
    <scope>NUCLEOTIDE SEQUENCE [LARGE SCALE GENOMIC DNA]</scope>
    <source>
        <strain evidence="9 10">JCM 11683</strain>
    </source>
</reference>
<keyword evidence="2 7" id="KW-0812">Transmembrane</keyword>
<dbReference type="NCBIfam" id="TIGR00247">
    <property type="entry name" value="endolytic transglycosylase MltG"/>
    <property type="match status" value="1"/>
</dbReference>
<evidence type="ECO:0000256" key="2">
    <source>
        <dbReference type="ARBA" id="ARBA00022692"/>
    </source>
</evidence>
<gene>
    <name evidence="7 9" type="primary">mltG</name>
    <name evidence="9" type="ORF">ACFFN1_10300</name>
</gene>
<comment type="similarity">
    <text evidence="7">Belongs to the transglycosylase MltG family.</text>
</comment>
<dbReference type="RefSeq" id="WP_376840642.1">
    <property type="nucleotide sequence ID" value="NZ_JBHMAU010000066.1"/>
</dbReference>
<dbReference type="PANTHER" id="PTHR30518:SF2">
    <property type="entry name" value="ENDOLYTIC MUREIN TRANSGLYCOSYLASE"/>
    <property type="match status" value="1"/>
</dbReference>
<dbReference type="EMBL" id="JBHMAU010000066">
    <property type="protein sequence ID" value="MFB9776785.1"/>
    <property type="molecule type" value="Genomic_DNA"/>
</dbReference>
<keyword evidence="3 7" id="KW-1133">Transmembrane helix</keyword>
<evidence type="ECO:0000256" key="5">
    <source>
        <dbReference type="ARBA" id="ARBA00023239"/>
    </source>
</evidence>
<keyword evidence="5 7" id="KW-0456">Lyase</keyword>
<keyword evidence="1 7" id="KW-1003">Cell membrane</keyword>
<name>A0ABV5X2W8_9MICO</name>
<evidence type="ECO:0000256" key="7">
    <source>
        <dbReference type="HAMAP-Rule" id="MF_02065"/>
    </source>
</evidence>
<sequence length="382" mass="42454">MNLSEEFDATDEGLSRQELRAKRRRQMLRRRRTVTILLAAVLVLGVVGTVAFTTVTGVFSEIFAEKGDYEGEGKDEIVITVSPGSSAREVANNLVKEDVIMSSRPFLDEIEKRDAVIQAGDFTMRKQMSSAAAVEALVNPLENQRLTIPEGFSIKQIKGRMIDSGMDESAINEAIDDKKPSDYGLDIDAPNLEGYLYPATYEIKPKMTAEQMVQEMVDKTKAEIDELGIPADKVNEVFTLASIVQVEAPGNEEDRAKVARVFLNRIEKDQALQSDATVSYIHGARSDLTTTEEERQSDNPYNTYKHTGLPPGPINSPSAEAVDAAQNPADGKWLFFVAVNPDTGETKYAETYDEHQKNVEEYRAWLREHRKNNPSEEEGGDG</sequence>
<protein>
    <recommendedName>
        <fullName evidence="7">Endolytic murein transglycosylase</fullName>
        <ecNumber evidence="7">4.2.2.29</ecNumber>
    </recommendedName>
    <alternativeName>
        <fullName evidence="7">Peptidoglycan lytic transglycosylase</fullName>
    </alternativeName>
    <alternativeName>
        <fullName evidence="7">Peptidoglycan polymerization terminase</fullName>
    </alternativeName>
</protein>
<organism evidence="9 10">
    <name type="scientific">Brevibacterium otitidis</name>
    <dbReference type="NCBI Taxonomy" id="53364"/>
    <lineage>
        <taxon>Bacteria</taxon>
        <taxon>Bacillati</taxon>
        <taxon>Actinomycetota</taxon>
        <taxon>Actinomycetes</taxon>
        <taxon>Micrococcales</taxon>
        <taxon>Brevibacteriaceae</taxon>
        <taxon>Brevibacterium</taxon>
    </lineage>
</organism>
<dbReference type="Gene3D" id="3.30.160.60">
    <property type="entry name" value="Classic Zinc Finger"/>
    <property type="match status" value="1"/>
</dbReference>
<feature type="site" description="Important for catalytic activity" evidence="7">
    <location>
        <position position="247"/>
    </location>
</feature>
<proteinExistence type="inferred from homology"/>
<feature type="region of interest" description="Disordered" evidence="8">
    <location>
        <begin position="284"/>
        <end position="324"/>
    </location>
</feature>
<dbReference type="Proteomes" id="UP001589707">
    <property type="component" value="Unassembled WGS sequence"/>
</dbReference>
<accession>A0ABV5X2W8</accession>
<evidence type="ECO:0000313" key="10">
    <source>
        <dbReference type="Proteomes" id="UP001589707"/>
    </source>
</evidence>
<dbReference type="EC" id="4.2.2.29" evidence="7"/>
<feature type="transmembrane region" description="Helical" evidence="7">
    <location>
        <begin position="33"/>
        <end position="59"/>
    </location>
</feature>
<evidence type="ECO:0000313" key="9">
    <source>
        <dbReference type="EMBL" id="MFB9776785.1"/>
    </source>
</evidence>
<comment type="function">
    <text evidence="7">Functions as a peptidoglycan terminase that cleaves nascent peptidoglycan strands endolytically to terminate their elongation.</text>
</comment>
<evidence type="ECO:0000256" key="1">
    <source>
        <dbReference type="ARBA" id="ARBA00022475"/>
    </source>
</evidence>
<keyword evidence="10" id="KW-1185">Reference proteome</keyword>
<dbReference type="InterPro" id="IPR003770">
    <property type="entry name" value="MLTG-like"/>
</dbReference>
<dbReference type="PANTHER" id="PTHR30518">
    <property type="entry name" value="ENDOLYTIC MUREIN TRANSGLYCOSYLASE"/>
    <property type="match status" value="1"/>
</dbReference>